<evidence type="ECO:0000313" key="3">
    <source>
        <dbReference type="Proteomes" id="UP000179115"/>
    </source>
</evidence>
<sequence>MENNYLTGYTFFMPGEERSRIEDMKKRLYVRGAESLRLRRRVLHSQQENVPPTWTEESHLEKFSGPPRESSTLVNRIFLFSVLFFVVSAGISAFFFFGGATSVSSQNIDIEVQGPSTIGGGEALQLEVAVTNKNAVSLELADILVEYPAGTRSAEDLKTPLPRTRESLGTILSRESVHKTFQAVLFGEENKPAEISITVEYRLQGSNAIFYKETKHSILLSSAPLRLSVKALKETTSGQPADFTVTVESNTTSVLKNILLVAEYPAGFTYKGADPKPSFGNSAWSLGDIPVKGKRSITIHGVLSGQADEERVLRFSAGVPSDTDEKTLITAFVTSANTITIKRPFLSTSIALNGEVGSDFTAARGRTVRADLTWTNNTSAAVTDAEIKVTFKGAALDKESVSPDRGFYRSIDTTILWDKNSEPELSFIEPGQSGIVSFTFAPLRLDAGVLRNPTILITVDVSGTRSSEANVPEKVTSSESREIKVASDLLLASQAVYFSGPFTNTGPLPPKTEVETTYTIIWTLTNSSNTASNVTVTASLPSYVRWVGNISPAAFPTGENLDFNKIGGTVTWSLGSVPAGVGDTASPKQIAFQIGFTPSLSQVGTSPALIGDQRLQGLDQFTDTLVGDTRPALTTLLRTDPTFRSEQGIVVK</sequence>
<keyword evidence="1" id="KW-0812">Transmembrane</keyword>
<feature type="transmembrane region" description="Helical" evidence="1">
    <location>
        <begin position="77"/>
        <end position="97"/>
    </location>
</feature>
<name>A0A1F6ED42_9BACT</name>
<comment type="caution">
    <text evidence="2">The sequence shown here is derived from an EMBL/GenBank/DDBJ whole genome shotgun (WGS) entry which is preliminary data.</text>
</comment>
<organism evidence="2 3">
    <name type="scientific">Candidatus Kaiserbacteria bacterium RIFCSPLOWO2_01_FULL_51_21</name>
    <dbReference type="NCBI Taxonomy" id="1798508"/>
    <lineage>
        <taxon>Bacteria</taxon>
        <taxon>Candidatus Kaiseribacteriota</taxon>
    </lineage>
</organism>
<dbReference type="AlphaFoldDB" id="A0A1F6ED42"/>
<dbReference type="EMBL" id="MFLV01000011">
    <property type="protein sequence ID" value="OGG71604.1"/>
    <property type="molecule type" value="Genomic_DNA"/>
</dbReference>
<keyword evidence="1" id="KW-0472">Membrane</keyword>
<dbReference type="STRING" id="1798508.A3A35_00305"/>
<gene>
    <name evidence="2" type="ORF">A3A35_00305</name>
</gene>
<accession>A0A1F6ED42</accession>
<dbReference type="Proteomes" id="UP000179115">
    <property type="component" value="Unassembled WGS sequence"/>
</dbReference>
<evidence type="ECO:0000313" key="2">
    <source>
        <dbReference type="EMBL" id="OGG71604.1"/>
    </source>
</evidence>
<proteinExistence type="predicted"/>
<reference evidence="2 3" key="1">
    <citation type="journal article" date="2016" name="Nat. Commun.">
        <title>Thousands of microbial genomes shed light on interconnected biogeochemical processes in an aquifer system.</title>
        <authorList>
            <person name="Anantharaman K."/>
            <person name="Brown C.T."/>
            <person name="Hug L.A."/>
            <person name="Sharon I."/>
            <person name="Castelle C.J."/>
            <person name="Probst A.J."/>
            <person name="Thomas B.C."/>
            <person name="Singh A."/>
            <person name="Wilkins M.J."/>
            <person name="Karaoz U."/>
            <person name="Brodie E.L."/>
            <person name="Williams K.H."/>
            <person name="Hubbard S.S."/>
            <person name="Banfield J.F."/>
        </authorList>
    </citation>
    <scope>NUCLEOTIDE SEQUENCE [LARGE SCALE GENOMIC DNA]</scope>
</reference>
<protein>
    <recommendedName>
        <fullName evidence="4">DUF11 domain-containing protein</fullName>
    </recommendedName>
</protein>
<keyword evidence="1" id="KW-1133">Transmembrane helix</keyword>
<evidence type="ECO:0000256" key="1">
    <source>
        <dbReference type="SAM" id="Phobius"/>
    </source>
</evidence>
<evidence type="ECO:0008006" key="4">
    <source>
        <dbReference type="Google" id="ProtNLM"/>
    </source>
</evidence>